<dbReference type="PANTHER" id="PTHR30413">
    <property type="entry name" value="INNER MEMBRANE TRANSPORT PERMEASE"/>
    <property type="match status" value="1"/>
</dbReference>
<evidence type="ECO:0000256" key="7">
    <source>
        <dbReference type="ARBA" id="ARBA00022989"/>
    </source>
</evidence>
<sequence>MSLADTALRQGLHRVGARPPLWAYLRQAWQRRDFTYAMARFKVQASNERNRLGMLWVVLQPIINAAIYGLIFGLLQGDSRPEDFVQFIVIGVFLFQFFTSCMTNGAKSITGNSALVQSLAFPRITLPFSIIIEQLLNLVPTLGVMVVFLLATGHYPTWSWLLMIPLLVLFAMVTTGVALIGARLTVHLRDLSQFLPYISRILFYTSGVLFAPEKILANYPSLLALYDYHPLHEVLSLARSLLIGAEGAEPLYWAYLSAWSVGLLVIGVLFFWVAEERYGRVD</sequence>
<dbReference type="GO" id="GO:0046677">
    <property type="term" value="P:response to antibiotic"/>
    <property type="evidence" value="ECO:0007669"/>
    <property type="project" value="UniProtKB-KW"/>
</dbReference>
<dbReference type="GO" id="GO:0043190">
    <property type="term" value="C:ATP-binding cassette (ABC) transporter complex"/>
    <property type="evidence" value="ECO:0007669"/>
    <property type="project" value="InterPro"/>
</dbReference>
<evidence type="ECO:0000313" key="12">
    <source>
        <dbReference type="EMBL" id="SDE34819.1"/>
    </source>
</evidence>
<evidence type="ECO:0000256" key="9">
    <source>
        <dbReference type="ARBA" id="ARBA00023251"/>
    </source>
</evidence>
<proteinExistence type="inferred from homology"/>
<feature type="transmembrane region" description="Helical" evidence="10">
    <location>
        <begin position="157"/>
        <end position="182"/>
    </location>
</feature>
<evidence type="ECO:0000256" key="1">
    <source>
        <dbReference type="ARBA" id="ARBA00004429"/>
    </source>
</evidence>
<name>A0A1G7C695_9ACTN</name>
<keyword evidence="5" id="KW-0997">Cell inner membrane</keyword>
<feature type="transmembrane region" description="Helical" evidence="10">
    <location>
        <begin position="52"/>
        <end position="72"/>
    </location>
</feature>
<keyword evidence="13" id="KW-1185">Reference proteome</keyword>
<dbReference type="STRING" id="675864.SAMN04489747_3175"/>
<evidence type="ECO:0000256" key="6">
    <source>
        <dbReference type="ARBA" id="ARBA00022692"/>
    </source>
</evidence>
<keyword evidence="4 10" id="KW-1003">Cell membrane</keyword>
<comment type="similarity">
    <text evidence="2 10">Belongs to the ABC-2 integral membrane protein family.</text>
</comment>
<dbReference type="RefSeq" id="WP_090594883.1">
    <property type="nucleotide sequence ID" value="NZ_LT629688.1"/>
</dbReference>
<comment type="subcellular location">
    <subcellularLocation>
        <location evidence="1">Cell inner membrane</location>
        <topology evidence="1">Multi-pass membrane protein</topology>
    </subcellularLocation>
    <subcellularLocation>
        <location evidence="10">Cell membrane</location>
        <topology evidence="10">Multi-pass membrane protein</topology>
    </subcellularLocation>
</comment>
<organism evidence="12 13">
    <name type="scientific">Auraticoccus monumenti</name>
    <dbReference type="NCBI Taxonomy" id="675864"/>
    <lineage>
        <taxon>Bacteria</taxon>
        <taxon>Bacillati</taxon>
        <taxon>Actinomycetota</taxon>
        <taxon>Actinomycetes</taxon>
        <taxon>Propionibacteriales</taxon>
        <taxon>Propionibacteriaceae</taxon>
        <taxon>Auraticoccus</taxon>
    </lineage>
</organism>
<evidence type="ECO:0000256" key="2">
    <source>
        <dbReference type="ARBA" id="ARBA00007783"/>
    </source>
</evidence>
<feature type="transmembrane region" description="Helical" evidence="10">
    <location>
        <begin position="124"/>
        <end position="151"/>
    </location>
</feature>
<dbReference type="Pfam" id="PF01061">
    <property type="entry name" value="ABC2_membrane"/>
    <property type="match status" value="1"/>
</dbReference>
<dbReference type="PROSITE" id="PS51012">
    <property type="entry name" value="ABC_TM2"/>
    <property type="match status" value="1"/>
</dbReference>
<feature type="domain" description="ABC transmembrane type-2" evidence="11">
    <location>
        <begin position="52"/>
        <end position="274"/>
    </location>
</feature>
<dbReference type="InterPro" id="IPR000412">
    <property type="entry name" value="ABC_2_transport"/>
</dbReference>
<evidence type="ECO:0000256" key="4">
    <source>
        <dbReference type="ARBA" id="ARBA00022475"/>
    </source>
</evidence>
<protein>
    <recommendedName>
        <fullName evidence="10">Transport permease protein</fullName>
    </recommendedName>
</protein>
<evidence type="ECO:0000313" key="13">
    <source>
        <dbReference type="Proteomes" id="UP000198546"/>
    </source>
</evidence>
<keyword evidence="7 10" id="KW-1133">Transmembrane helix</keyword>
<dbReference type="AlphaFoldDB" id="A0A1G7C695"/>
<dbReference type="EMBL" id="LT629688">
    <property type="protein sequence ID" value="SDE34819.1"/>
    <property type="molecule type" value="Genomic_DNA"/>
</dbReference>
<evidence type="ECO:0000259" key="11">
    <source>
        <dbReference type="PROSITE" id="PS51012"/>
    </source>
</evidence>
<dbReference type="Proteomes" id="UP000198546">
    <property type="component" value="Chromosome i"/>
</dbReference>
<dbReference type="InterPro" id="IPR013525">
    <property type="entry name" value="ABC2_TM"/>
</dbReference>
<feature type="transmembrane region" description="Helical" evidence="10">
    <location>
        <begin position="194"/>
        <end position="212"/>
    </location>
</feature>
<evidence type="ECO:0000256" key="8">
    <source>
        <dbReference type="ARBA" id="ARBA00023136"/>
    </source>
</evidence>
<gene>
    <name evidence="12" type="ORF">SAMN04489747_3175</name>
</gene>
<reference evidence="12 13" key="1">
    <citation type="submission" date="2016-10" db="EMBL/GenBank/DDBJ databases">
        <authorList>
            <person name="de Groot N.N."/>
        </authorList>
    </citation>
    <scope>NUCLEOTIDE SEQUENCE [LARGE SCALE GENOMIC DNA]</scope>
    <source>
        <strain evidence="12 13">MON 2.2</strain>
    </source>
</reference>
<evidence type="ECO:0000256" key="3">
    <source>
        <dbReference type="ARBA" id="ARBA00022448"/>
    </source>
</evidence>
<dbReference type="PRINTS" id="PR00164">
    <property type="entry name" value="ABC2TRNSPORT"/>
</dbReference>
<dbReference type="GO" id="GO:0015920">
    <property type="term" value="P:lipopolysaccharide transport"/>
    <property type="evidence" value="ECO:0007669"/>
    <property type="project" value="TreeGrafter"/>
</dbReference>
<dbReference type="InterPro" id="IPR047817">
    <property type="entry name" value="ABC2_TM_bact-type"/>
</dbReference>
<feature type="transmembrane region" description="Helical" evidence="10">
    <location>
        <begin position="84"/>
        <end position="103"/>
    </location>
</feature>
<dbReference type="PANTHER" id="PTHR30413:SF8">
    <property type="entry name" value="TRANSPORT PERMEASE PROTEIN"/>
    <property type="match status" value="1"/>
</dbReference>
<accession>A0A1G7C695</accession>
<evidence type="ECO:0000256" key="10">
    <source>
        <dbReference type="RuleBase" id="RU361157"/>
    </source>
</evidence>
<dbReference type="OrthoDB" id="4186295at2"/>
<keyword evidence="8 10" id="KW-0472">Membrane</keyword>
<evidence type="ECO:0000256" key="5">
    <source>
        <dbReference type="ARBA" id="ARBA00022519"/>
    </source>
</evidence>
<keyword evidence="6 10" id="KW-0812">Transmembrane</keyword>
<keyword evidence="3 10" id="KW-0813">Transport</keyword>
<keyword evidence="9" id="KW-0046">Antibiotic resistance</keyword>
<dbReference type="GO" id="GO:0140359">
    <property type="term" value="F:ABC-type transporter activity"/>
    <property type="evidence" value="ECO:0007669"/>
    <property type="project" value="InterPro"/>
</dbReference>
<feature type="transmembrane region" description="Helical" evidence="10">
    <location>
        <begin position="252"/>
        <end position="274"/>
    </location>
</feature>